<evidence type="ECO:0000256" key="2">
    <source>
        <dbReference type="ARBA" id="ARBA00022603"/>
    </source>
</evidence>
<gene>
    <name evidence="5" type="ORF">A2119_01520</name>
</gene>
<keyword evidence="3" id="KW-0808">Transferase</keyword>
<dbReference type="CDD" id="cd00351">
    <property type="entry name" value="TS_Pyrimidine_HMase"/>
    <property type="match status" value="1"/>
</dbReference>
<dbReference type="PRINTS" id="PR00108">
    <property type="entry name" value="THYMDSNTHASE"/>
</dbReference>
<reference evidence="5 6" key="1">
    <citation type="journal article" date="2016" name="Nat. Commun.">
        <title>Thousands of microbial genomes shed light on interconnected biogeochemical processes in an aquifer system.</title>
        <authorList>
            <person name="Anantharaman K."/>
            <person name="Brown C.T."/>
            <person name="Hug L.A."/>
            <person name="Sharon I."/>
            <person name="Castelle C.J."/>
            <person name="Probst A.J."/>
            <person name="Thomas B.C."/>
            <person name="Singh A."/>
            <person name="Wilkins M.J."/>
            <person name="Karaoz U."/>
            <person name="Brodie E.L."/>
            <person name="Williams K.H."/>
            <person name="Hubbard S.S."/>
            <person name="Banfield J.F."/>
        </authorList>
    </citation>
    <scope>NUCLEOTIDE SEQUENCE [LARGE SCALE GENOMIC DNA]</scope>
</reference>
<dbReference type="GO" id="GO:0004799">
    <property type="term" value="F:thymidylate synthase activity"/>
    <property type="evidence" value="ECO:0007669"/>
    <property type="project" value="UniProtKB-EC"/>
</dbReference>
<dbReference type="GO" id="GO:0006231">
    <property type="term" value="P:dTMP biosynthetic process"/>
    <property type="evidence" value="ECO:0007669"/>
    <property type="project" value="InterPro"/>
</dbReference>
<organism evidence="5 6">
    <name type="scientific">Candidatus Colwellbacteria bacterium GWA2_46_10</name>
    <dbReference type="NCBI Taxonomy" id="1797684"/>
    <lineage>
        <taxon>Bacteria</taxon>
        <taxon>Candidatus Colwelliibacteriota</taxon>
    </lineage>
</organism>
<comment type="caution">
    <text evidence="5">The sequence shown here is derived from an EMBL/GenBank/DDBJ whole genome shotgun (WGS) entry which is preliminary data.</text>
</comment>
<dbReference type="GO" id="GO:0005829">
    <property type="term" value="C:cytosol"/>
    <property type="evidence" value="ECO:0007669"/>
    <property type="project" value="TreeGrafter"/>
</dbReference>
<dbReference type="InterPro" id="IPR023451">
    <property type="entry name" value="Thymidate_synth/dCMP_Mease_dom"/>
</dbReference>
<proteinExistence type="predicted"/>
<dbReference type="Gene3D" id="3.30.572.10">
    <property type="entry name" value="Thymidylate synthase/dCMP hydroxymethylase domain"/>
    <property type="match status" value="1"/>
</dbReference>
<feature type="domain" description="Thymidylate synthase/dCMP hydroxymethylase" evidence="4">
    <location>
        <begin position="7"/>
        <end position="254"/>
    </location>
</feature>
<evidence type="ECO:0000259" key="4">
    <source>
        <dbReference type="Pfam" id="PF00303"/>
    </source>
</evidence>
<keyword evidence="2" id="KW-0489">Methyltransferase</keyword>
<dbReference type="GO" id="GO:0032259">
    <property type="term" value="P:methylation"/>
    <property type="evidence" value="ECO:0007669"/>
    <property type="project" value="UniProtKB-KW"/>
</dbReference>
<dbReference type="EMBL" id="MHIS01000013">
    <property type="protein sequence ID" value="OGY56565.1"/>
    <property type="molecule type" value="Genomic_DNA"/>
</dbReference>
<dbReference type="InterPro" id="IPR000398">
    <property type="entry name" value="Thymidylate_synthase"/>
</dbReference>
<dbReference type="InterPro" id="IPR036926">
    <property type="entry name" value="Thymidate_synth/dCMP_Mease_sf"/>
</dbReference>
<dbReference type="Pfam" id="PF00303">
    <property type="entry name" value="Thymidylat_synt"/>
    <property type="match status" value="1"/>
</dbReference>
<dbReference type="PANTHER" id="PTHR11548">
    <property type="entry name" value="THYMIDYLATE SYNTHASE 1"/>
    <property type="match status" value="1"/>
</dbReference>
<evidence type="ECO:0000313" key="5">
    <source>
        <dbReference type="EMBL" id="OGY56565.1"/>
    </source>
</evidence>
<dbReference type="InterPro" id="IPR045097">
    <property type="entry name" value="Thymidate_synth/dCMP_Mease"/>
</dbReference>
<evidence type="ECO:0000256" key="3">
    <source>
        <dbReference type="ARBA" id="ARBA00022679"/>
    </source>
</evidence>
<evidence type="ECO:0000256" key="1">
    <source>
        <dbReference type="ARBA" id="ARBA00011947"/>
    </source>
</evidence>
<dbReference type="Proteomes" id="UP000178179">
    <property type="component" value="Unassembled WGS sequence"/>
</dbReference>
<sequence>MTKFDQIYQSFLKNIMEKGVTEVNARTGHETKAIAGAHFSIDIEKEGFPILTLRKIPVKIFVAEQIWFISGSRKPEDFLRDFTKIWDDFTNPGDVVTVAYGYRWRKHFGRDQLGKLIELLENEPSSRQGVVVTWDPATDGLGGVVKKNVPCPYTFTVNIMGGRLNLHNIVRSNDMILGFPHDVAGFALLQTILAQRLGVTPGVYSHSISNAHVYDIHYDATRELIERQNDHQPVTIHLPENAFSRAEEKDVKLVEEIVNDISSQYNPLDPIKGLKIVL</sequence>
<dbReference type="PANTHER" id="PTHR11548:SF1">
    <property type="entry name" value="THYMIDYLATE SYNTHASE 1"/>
    <property type="match status" value="1"/>
</dbReference>
<name>A0A1G1YW09_9BACT</name>
<protein>
    <recommendedName>
        <fullName evidence="1">thymidylate synthase</fullName>
        <ecNumber evidence="1">2.1.1.45</ecNumber>
    </recommendedName>
</protein>
<evidence type="ECO:0000313" key="6">
    <source>
        <dbReference type="Proteomes" id="UP000178179"/>
    </source>
</evidence>
<dbReference type="SUPFAM" id="SSF55831">
    <property type="entry name" value="Thymidylate synthase/dCMP hydroxymethylase"/>
    <property type="match status" value="1"/>
</dbReference>
<dbReference type="EC" id="2.1.1.45" evidence="1"/>
<accession>A0A1G1YW09</accession>
<dbReference type="AlphaFoldDB" id="A0A1G1YW09"/>